<dbReference type="GeneTree" id="ENSGT00390000007310"/>
<evidence type="ECO:0000313" key="5">
    <source>
        <dbReference type="Proteomes" id="UP000694620"/>
    </source>
</evidence>
<feature type="compositionally biased region" description="Low complexity" evidence="1">
    <location>
        <begin position="778"/>
        <end position="794"/>
    </location>
</feature>
<dbReference type="InterPro" id="IPR026123">
    <property type="entry name" value="STIL"/>
</dbReference>
<feature type="compositionally biased region" description="Polar residues" evidence="1">
    <location>
        <begin position="1169"/>
        <end position="1180"/>
    </location>
</feature>
<dbReference type="GO" id="GO:0005815">
    <property type="term" value="C:microtubule organizing center"/>
    <property type="evidence" value="ECO:0007669"/>
    <property type="project" value="TreeGrafter"/>
</dbReference>
<sequence length="1297" mass="142199">MSIQVNLRNTLPHMMEVGFPPENPIISRPPEQMVTPISFPKTRIALWDAMPVGEAITLHLSYYRNPKLLVAEKTLRLAHRNAKQSNKNYFHCFLLGTVAVDDDEEGVTLMLDRFDPGRETAGSPVKVPSAMSPEDFIVPCTVVLQSPADEGVIVHSEEEFNIAFKMLQQHCCSRETLSPTRLLAMRSRLCWTENMDNINFSLHWRAVTVANTFDVTPVRPISIIPTALARNLSRPVNIAHVQGTRKYGFLTMDQTRQLLLILESDPKAYTLPLVGIWLSGIIHINSPHVWALCLRYLYSTSIQDRVLSENGNFLVVLYSLSHKDPEFYECHLCSGQQKLGFQLLTSTEYINLFKNVAPSDRPVQFELSAEDQNQETDFFKQVSTRLPPTWSRESSPRSKLSLTDHDSGVEDEDFSPRPSPSPHPVGPQFKLIHPSVPELSLVFDGSFQEARKATRTSPSFFPSSGVQQTIKNSNLPNLQELMQEGRRPSVGPPPIRRPLAPVNQTNQGNPGPTQSKPANRKGGPVVRKNSGSSASSVSSTSSSSTPQSSPSPNSSTHQGKVHLTSGKSCPPPSSRQGRPSVEKRVSPARPSHRNVPHGLGSLPQTPSRPSGIHIPFPTPHGHPTSMCNACSNHARAPCCPVNSWQPPPNVVPPGPFCCQPDSVAHEGNLPASHPHLSCQPNFHFSPICNSNSHGGLPSHSIPSSFSPVHEAMPTGTPKNHPYSGNPSTIHTTSPPVSLHLVADKTVPLTADAYRILLEQDKQLKELQAQIRKILQAQSNSEGSSAKGSSSLRSSPEIGMETQSVQKRNCVSIAVSTGASLFWNSPVEEAMQNTEILAEEVQNASDEMNIISTAKATTEESMTTSLKAVDSPSVMERTHISDSQPSTAHVWDGRSSQNAVRQSPVLRERGSMCLQPFPVEGARMALKEDGNGGSLIPREVKSEQNVYRELQSQVNNYLNVSSKREEETSCTPTPICHKFLDLPSEPQERRGSCTKKKPEVREGQNDKRKVMNAISKHLEELGVSVDLDMKNKKEENAKVESASTLAAINIDAVLPQLNYMSFANVGMSSCGSTAVDLSLEANAIALKYLSDSQLSQLSLSRGTPKNNDQQTIYSILQPKSAETNTVGLSFMSPSNMSLATKKFMKKFGLIECGESSEDEEEVHSAKRSETAFSPATSSNLSHGPALARSPLNLQQEVESAGRISEGEGNILRNITNEIVPPETSKIEARQLLKDLKPIMKLLAAKTCVAANSEKENGIQLFPEKLQVGSPEIHRRAGPCDSVENILDINRLKKLPKLF</sequence>
<proteinExistence type="predicted"/>
<feature type="region of interest" description="Disordered" evidence="1">
    <location>
        <begin position="1157"/>
        <end position="1187"/>
    </location>
</feature>
<feature type="domain" description="STIL N-terminal" evidence="2">
    <location>
        <begin position="46"/>
        <end position="385"/>
    </location>
</feature>
<feature type="region of interest" description="Disordered" evidence="1">
    <location>
        <begin position="484"/>
        <end position="613"/>
    </location>
</feature>
<dbReference type="GO" id="GO:0007224">
    <property type="term" value="P:smoothened signaling pathway"/>
    <property type="evidence" value="ECO:0007669"/>
    <property type="project" value="TreeGrafter"/>
</dbReference>
<dbReference type="OrthoDB" id="76173at2759"/>
<dbReference type="Pfam" id="PF26399">
    <property type="entry name" value="PRM_STIL"/>
    <property type="match status" value="1"/>
</dbReference>
<keyword evidence="5" id="KW-1185">Reference proteome</keyword>
<dbReference type="Pfam" id="PF15253">
    <property type="entry name" value="STIL_N"/>
    <property type="match status" value="1"/>
</dbReference>
<reference evidence="4" key="2">
    <citation type="submission" date="2025-08" db="UniProtKB">
        <authorList>
            <consortium name="Ensembl"/>
        </authorList>
    </citation>
    <scope>IDENTIFICATION</scope>
</reference>
<evidence type="ECO:0000259" key="3">
    <source>
        <dbReference type="Pfam" id="PF25775"/>
    </source>
</evidence>
<feature type="compositionally biased region" description="Low complexity" evidence="1">
    <location>
        <begin position="530"/>
        <end position="556"/>
    </location>
</feature>
<protein>
    <submittedName>
        <fullName evidence="4">STIL centriolar assembly protein</fullName>
    </submittedName>
</protein>
<evidence type="ECO:0000259" key="2">
    <source>
        <dbReference type="Pfam" id="PF15253"/>
    </source>
</evidence>
<gene>
    <name evidence="4" type="primary">STIL</name>
    <name evidence="4" type="synonym">stil</name>
</gene>
<dbReference type="PANTHER" id="PTHR15128">
    <property type="entry name" value="TAL1 SCL INTERRUPTING LOCUS"/>
    <property type="match status" value="1"/>
</dbReference>
<dbReference type="GeneID" id="114659810"/>
<dbReference type="CTD" id="6491"/>
<feature type="region of interest" description="Disordered" evidence="1">
    <location>
        <begin position="776"/>
        <end position="804"/>
    </location>
</feature>
<reference evidence="4" key="3">
    <citation type="submission" date="2025-09" db="UniProtKB">
        <authorList>
            <consortium name="Ensembl"/>
        </authorList>
    </citation>
    <scope>IDENTIFICATION</scope>
</reference>
<dbReference type="GO" id="GO:0031023">
    <property type="term" value="P:microtubule organizing center organization"/>
    <property type="evidence" value="ECO:0007669"/>
    <property type="project" value="TreeGrafter"/>
</dbReference>
<name>A0A8C4X9C9_ERPCA</name>
<dbReference type="Ensembl" id="ENSECRT00000014534.1">
    <property type="protein sequence ID" value="ENSECRP00000014286.1"/>
    <property type="gene ID" value="ENSECRG00000009542.1"/>
</dbReference>
<accession>A0A8C4X9C9</accession>
<dbReference type="Proteomes" id="UP000694620">
    <property type="component" value="Chromosome 10"/>
</dbReference>
<reference evidence="4" key="1">
    <citation type="submission" date="2021-06" db="EMBL/GenBank/DDBJ databases">
        <authorList>
            <consortium name="Wellcome Sanger Institute Data Sharing"/>
        </authorList>
    </citation>
    <scope>NUCLEOTIDE SEQUENCE [LARGE SCALE GENOMIC DNA]</scope>
</reference>
<organism evidence="4 5">
    <name type="scientific">Erpetoichthys calabaricus</name>
    <name type="common">Rope fish</name>
    <name type="synonym">Calamoichthys calabaricus</name>
    <dbReference type="NCBI Taxonomy" id="27687"/>
    <lineage>
        <taxon>Eukaryota</taxon>
        <taxon>Metazoa</taxon>
        <taxon>Chordata</taxon>
        <taxon>Craniata</taxon>
        <taxon>Vertebrata</taxon>
        <taxon>Euteleostomi</taxon>
        <taxon>Actinopterygii</taxon>
        <taxon>Polypteriformes</taxon>
        <taxon>Polypteridae</taxon>
        <taxon>Erpetoichthys</taxon>
    </lineage>
</organism>
<evidence type="ECO:0000256" key="1">
    <source>
        <dbReference type="SAM" id="MobiDB-lite"/>
    </source>
</evidence>
<dbReference type="InterPro" id="IPR057731">
    <property type="entry name" value="STIL_N"/>
</dbReference>
<dbReference type="PANTHER" id="PTHR15128:SF0">
    <property type="entry name" value="SCL-INTERRUPTING LOCUS PROTEIN"/>
    <property type="match status" value="1"/>
</dbReference>
<dbReference type="RefSeq" id="XP_028668311.1">
    <property type="nucleotide sequence ID" value="XM_028812478.2"/>
</dbReference>
<feature type="compositionally biased region" description="Polar residues" evidence="1">
    <location>
        <begin position="502"/>
        <end position="517"/>
    </location>
</feature>
<evidence type="ECO:0000313" key="4">
    <source>
        <dbReference type="Ensembl" id="ENSECRP00000014286.1"/>
    </source>
</evidence>
<feature type="region of interest" description="Disordered" evidence="1">
    <location>
        <begin position="984"/>
        <end position="1005"/>
    </location>
</feature>
<dbReference type="Pfam" id="PF25775">
    <property type="entry name" value="CC_STIL"/>
    <property type="match status" value="1"/>
</dbReference>
<dbReference type="InterPro" id="IPR057655">
    <property type="entry name" value="STIL_CC"/>
</dbReference>
<feature type="region of interest" description="Disordered" evidence="1">
    <location>
        <begin position="378"/>
        <end position="431"/>
    </location>
</feature>
<feature type="compositionally biased region" description="Basic and acidic residues" evidence="1">
    <location>
        <begin position="985"/>
        <end position="1005"/>
    </location>
</feature>
<feature type="domain" description="STIL coiled coil region" evidence="3">
    <location>
        <begin position="750"/>
        <end position="778"/>
    </location>
</feature>
<dbReference type="GO" id="GO:0071539">
    <property type="term" value="P:protein localization to centrosome"/>
    <property type="evidence" value="ECO:0007669"/>
    <property type="project" value="TreeGrafter"/>
</dbReference>
<dbReference type="GO" id="GO:0007052">
    <property type="term" value="P:mitotic spindle organization"/>
    <property type="evidence" value="ECO:0007669"/>
    <property type="project" value="TreeGrafter"/>
</dbReference>
<dbReference type="InterPro" id="IPR058559">
    <property type="entry name" value="PRM_STIL"/>
</dbReference>
<feature type="compositionally biased region" description="Polar residues" evidence="1">
    <location>
        <begin position="381"/>
        <end position="401"/>
    </location>
</feature>